<name>A0A8S4A8N4_9TELE</name>
<comment type="caution">
    <text evidence="2">The sequence shown here is derived from an EMBL/GenBank/DDBJ whole genome shotgun (WGS) entry which is preliminary data.</text>
</comment>
<evidence type="ECO:0000313" key="2">
    <source>
        <dbReference type="EMBL" id="CAG5858006.1"/>
    </source>
</evidence>
<reference evidence="2" key="1">
    <citation type="submission" date="2021-05" db="EMBL/GenBank/DDBJ databases">
        <authorList>
            <person name="Tigano A."/>
        </authorList>
    </citation>
    <scope>NUCLEOTIDE SEQUENCE</scope>
</reference>
<dbReference type="Proteomes" id="UP000677803">
    <property type="component" value="Unassembled WGS sequence"/>
</dbReference>
<accession>A0A8S4A8N4</accession>
<evidence type="ECO:0000313" key="3">
    <source>
        <dbReference type="Proteomes" id="UP000677803"/>
    </source>
</evidence>
<gene>
    <name evidence="2" type="ORF">MMEN_LOCUS741</name>
</gene>
<protein>
    <submittedName>
        <fullName evidence="2">(Atlantic silverside) hypothetical protein</fullName>
    </submittedName>
</protein>
<proteinExistence type="predicted"/>
<organism evidence="2 3">
    <name type="scientific">Menidia menidia</name>
    <name type="common">Atlantic silverside</name>
    <dbReference type="NCBI Taxonomy" id="238744"/>
    <lineage>
        <taxon>Eukaryota</taxon>
        <taxon>Metazoa</taxon>
        <taxon>Chordata</taxon>
        <taxon>Craniata</taxon>
        <taxon>Vertebrata</taxon>
        <taxon>Euteleostomi</taxon>
        <taxon>Actinopterygii</taxon>
        <taxon>Neopterygii</taxon>
        <taxon>Teleostei</taxon>
        <taxon>Neoteleostei</taxon>
        <taxon>Acanthomorphata</taxon>
        <taxon>Ovalentaria</taxon>
        <taxon>Atherinomorphae</taxon>
        <taxon>Atheriniformes</taxon>
        <taxon>Atherinopsidae</taxon>
        <taxon>Menidiinae</taxon>
        <taxon>Menidia</taxon>
    </lineage>
</organism>
<dbReference type="EMBL" id="CAJRST010000001">
    <property type="protein sequence ID" value="CAG5858006.1"/>
    <property type="molecule type" value="Genomic_DNA"/>
</dbReference>
<keyword evidence="3" id="KW-1185">Reference proteome</keyword>
<sequence>MWCCGRGLFGAGGVLGSRLSGLGKASSDWACRLFPAILGCRLSFAGAVALALAPAPSSFWGASLEVLRSSFSEELVMVAELRWGFEMEGLGCSRRCAQKQGKGRGWTAFHWGWYWSRRREKREAKTGAKRGLQHWCSGWMWGCLSRGRLCYRFAREVPPSAVDCPIGGRPQVSPAPAARFLAAQTEAFQSPDWGGRTRLICLATARGKDKRFSRTGRAIHILQLPYPSFGHSKEAGGRGRESMHGGREGLGGVEKGRDMKERGDNEQHRRRINSEDCRLEGLFFEMTADRMVQQLPDAVEEGW</sequence>
<evidence type="ECO:0000256" key="1">
    <source>
        <dbReference type="SAM" id="MobiDB-lite"/>
    </source>
</evidence>
<feature type="compositionally biased region" description="Basic and acidic residues" evidence="1">
    <location>
        <begin position="254"/>
        <end position="272"/>
    </location>
</feature>
<dbReference type="AlphaFoldDB" id="A0A8S4A8N4"/>
<feature type="compositionally biased region" description="Basic and acidic residues" evidence="1">
    <location>
        <begin position="231"/>
        <end position="247"/>
    </location>
</feature>
<feature type="region of interest" description="Disordered" evidence="1">
    <location>
        <begin position="230"/>
        <end position="272"/>
    </location>
</feature>